<dbReference type="Proteomes" id="UP000015104">
    <property type="component" value="Unassembled WGS sequence"/>
</dbReference>
<proteinExistence type="predicted"/>
<dbReference type="AlphaFoldDB" id="T1JQW2"/>
<name>T1JQW2_TETUR</name>
<dbReference type="EnsemblMetazoa" id="tetur01g04690.1">
    <property type="protein sequence ID" value="tetur01g04690.1"/>
    <property type="gene ID" value="tetur01g04690"/>
</dbReference>
<dbReference type="EMBL" id="CAEY01000442">
    <property type="status" value="NOT_ANNOTATED_CDS"/>
    <property type="molecule type" value="Genomic_DNA"/>
</dbReference>
<evidence type="ECO:0000313" key="2">
    <source>
        <dbReference type="Proteomes" id="UP000015104"/>
    </source>
</evidence>
<sequence length="122" mass="14061">MADNRESSIRITHLSTGVDRYLQPPFPYKVFLCRVLEVLLGSPFAEVFILNGTRRLYSYLVQYFGENISHNFEVRAGLFKDIHTTVSPCATEDVSKSTSRRTNRFLSAHFCPKSHYNTTRSH</sequence>
<accession>T1JQW2</accession>
<evidence type="ECO:0000313" key="1">
    <source>
        <dbReference type="EnsemblMetazoa" id="tetur01g04690.1"/>
    </source>
</evidence>
<reference evidence="1" key="2">
    <citation type="submission" date="2015-06" db="UniProtKB">
        <authorList>
            <consortium name="EnsemblMetazoa"/>
        </authorList>
    </citation>
    <scope>IDENTIFICATION</scope>
</reference>
<dbReference type="HOGENOM" id="CLU_2029625_0_0_1"/>
<organism evidence="1 2">
    <name type="scientific">Tetranychus urticae</name>
    <name type="common">Two-spotted spider mite</name>
    <dbReference type="NCBI Taxonomy" id="32264"/>
    <lineage>
        <taxon>Eukaryota</taxon>
        <taxon>Metazoa</taxon>
        <taxon>Ecdysozoa</taxon>
        <taxon>Arthropoda</taxon>
        <taxon>Chelicerata</taxon>
        <taxon>Arachnida</taxon>
        <taxon>Acari</taxon>
        <taxon>Acariformes</taxon>
        <taxon>Trombidiformes</taxon>
        <taxon>Prostigmata</taxon>
        <taxon>Eleutherengona</taxon>
        <taxon>Raphignathae</taxon>
        <taxon>Tetranychoidea</taxon>
        <taxon>Tetranychidae</taxon>
        <taxon>Tetranychus</taxon>
    </lineage>
</organism>
<keyword evidence="2" id="KW-1185">Reference proteome</keyword>
<protein>
    <submittedName>
        <fullName evidence="1">Uncharacterized protein</fullName>
    </submittedName>
</protein>
<reference evidence="2" key="1">
    <citation type="submission" date="2011-08" db="EMBL/GenBank/DDBJ databases">
        <authorList>
            <person name="Rombauts S."/>
        </authorList>
    </citation>
    <scope>NUCLEOTIDE SEQUENCE</scope>
    <source>
        <strain evidence="2">London</strain>
    </source>
</reference>